<dbReference type="Proteomes" id="UP000230495">
    <property type="component" value="Unassembled WGS sequence"/>
</dbReference>
<protein>
    <submittedName>
        <fullName evidence="1">Uncharacterized protein</fullName>
    </submittedName>
</protein>
<name>A0A2J0PRL1_9ENTR</name>
<evidence type="ECO:0000313" key="2">
    <source>
        <dbReference type="Proteomes" id="UP000230495"/>
    </source>
</evidence>
<accession>A0A2J0PRL1</accession>
<comment type="caution">
    <text evidence="1">The sequence shown here is derived from an EMBL/GenBank/DDBJ whole genome shotgun (WGS) entry which is preliminary data.</text>
</comment>
<sequence>MLTHQAQLVFNEWVFHFHNLHSLSPLRWHPQKNRGIIPLFSDCAIPILLDICQSKTKKPEAGLRLGCGVLPGGANAYPAYKSRRPGKRSATGQL</sequence>
<dbReference type="AlphaFoldDB" id="A0A2J0PRL1"/>
<organism evidence="1">
    <name type="scientific">Enterobacter kobei</name>
    <dbReference type="NCBI Taxonomy" id="208224"/>
    <lineage>
        <taxon>Bacteria</taxon>
        <taxon>Pseudomonadati</taxon>
        <taxon>Pseudomonadota</taxon>
        <taxon>Gammaproteobacteria</taxon>
        <taxon>Enterobacterales</taxon>
        <taxon>Enterobacteriaceae</taxon>
        <taxon>Enterobacter</taxon>
        <taxon>Enterobacter cloacae complex</taxon>
    </lineage>
</organism>
<evidence type="ECO:0000313" key="1">
    <source>
        <dbReference type="EMBL" id="PJD77508.1"/>
    </source>
</evidence>
<gene>
    <name evidence="1" type="ORF">B9Q37_02285</name>
</gene>
<dbReference type="EMBL" id="NEEU01000001">
    <property type="protein sequence ID" value="PJD77508.1"/>
    <property type="molecule type" value="Genomic_DNA"/>
</dbReference>
<proteinExistence type="predicted"/>
<reference evidence="1 2" key="1">
    <citation type="journal article" date="2017" name="J. Antimicrob. Chemother.">
        <title>Characterization of the population structure, drug resistance mechanisms and plasmids of the community-associated Enterobacter cloacae complex in China.</title>
        <authorList>
            <person name="Zhou K."/>
            <person name="Yu W."/>
            <person name="Cao X."/>
            <person name="Shen P."/>
            <person name="Lu H."/>
            <person name="Luo Q."/>
            <person name="Rossen J.W.A."/>
            <person name="Xiao Y."/>
        </authorList>
    </citation>
    <scope>NUCLEOTIDE SEQUENCE [LARGE SCALE GENOMIC DNA]</scope>
    <source>
        <strain evidence="1">ECC1097</strain>
    </source>
</reference>